<evidence type="ECO:0000259" key="14">
    <source>
        <dbReference type="PROSITE" id="PS50893"/>
    </source>
</evidence>
<feature type="transmembrane region" description="Helical" evidence="12">
    <location>
        <begin position="977"/>
        <end position="1002"/>
    </location>
</feature>
<dbReference type="InterPro" id="IPR027417">
    <property type="entry name" value="P-loop_NTPase"/>
</dbReference>
<dbReference type="AlphaFoldDB" id="A0A077ZLA9"/>
<comment type="similarity">
    <text evidence="2">Belongs to the ABC transporter superfamily.</text>
</comment>
<feature type="transmembrane region" description="Helical" evidence="12">
    <location>
        <begin position="688"/>
        <end position="710"/>
    </location>
</feature>
<dbReference type="InterPro" id="IPR013563">
    <property type="entry name" value="Oligopep_ABC_C"/>
</dbReference>
<keyword evidence="10 12" id="KW-1133">Transmembrane helix</keyword>
<evidence type="ECO:0000256" key="11">
    <source>
        <dbReference type="ARBA" id="ARBA00023136"/>
    </source>
</evidence>
<dbReference type="Proteomes" id="UP000030665">
    <property type="component" value="Unassembled WGS sequence"/>
</dbReference>
<evidence type="ECO:0000313" key="16">
    <source>
        <dbReference type="EMBL" id="CDW59420.1"/>
    </source>
</evidence>
<dbReference type="Pfam" id="PF08352">
    <property type="entry name" value="oligo_HPY"/>
    <property type="match status" value="2"/>
</dbReference>
<evidence type="ECO:0000256" key="4">
    <source>
        <dbReference type="ARBA" id="ARBA00022448"/>
    </source>
</evidence>
<sequence length="1710" mass="189785">MRNKFAYGIIAICGLALAGCYGGNSATTDESSSSAKAKGNGTFNLVVQQEMPTADLSVATDTISFAALNNVYEGIYRLDKDNKPQPAGASEKVKVSDDGKTYTVKLREDAQWSNGDPVTAKDYVFGWQRTVKPETASEYAYLFEPVENAADISAGKKAPEELGIKAVGDYELEIKLAKPTPYFDYLLAFPSFFPQNQKVVEENGKEYATKSDKSVYNGPFTLEGFDGPGTDTEWEYKKNDTYWDKDEVKLSSVKVNVVKESSTSLNLFKDGEADDVILSGELAQQNANDSTYKSFKEARTSYLEYNQRKADSPWKNENLRKAVSYAINRKSLVNQVLGDGSVVSTGLVPSGMSKNPKTDEDFAKEAGKLAPYDKEKAKEYWDKAKKELGIDELSFELMASDTDSSKKVIEYIQGVLEDTLPGMTVKPTPVPFSVRLDRSNAGDFDVLLGGWGADYADPSSFTDLFVTGNSYNRGRWSNEEYDKLVDASGNKDASDEEARWEDLQKANEIISKESGVAPLYQLSEAHLVNEKVKGIVHHPAGASWDYKWTRHLMGSYLKYFLKRVFFMLITLWLIATITFFLMQLLPGTPYTNQERLSPETIAMLNKQVGLDKPVIVQYGIYLSNLVQGNFGISFQFKNQAVAALLAGRIGPSLQLGLQAIVFGTFVGIILGTISAMKQNSWADTASTLVAILGRSIPNFVFAVLLQYIFAMKLQVLPIAKWEGFAYTILPTLALAMSPLADSARFIRTEMVEVLHSDYVELARAKGLSRWEIAFRHGLRNSLIPLMTLLGPLAVALMTGSLVVENIFAIPGIGEQFVKSIMTNDYPTIMAVTILYSFMLVFVILVVDLLYGLVDPRIQEREEIAAPSLNFLQDSWRRLKKNKAAVISMVLLIVIVAISILTIFVSPHNPSKQNVDFINLPPRVPGLNINGLNGKTMVAGELVDKYAQADVPDNVNYLLGTDGLGRDVLSRLFMGTRISLLIAFIAALFDITIGVAYGLISGMLGGKVDNAMQRFLEILSGIPNLVVMILMLVVFEPGIFSIVAAMAITNWIPMARIVRAQTLKLKDQEYVLAGMTLGESKWKIAFKHIIPNISSVIIIQMMFSIPTAIFFEAFLSFIGLGLTPPAASLGTLLNDGYKTFLYLPYLLWIPAVTISLIMICFNLLADGLRDAFDPKMKDNANIDEGQILFKGQDIVNKSEKEMQKIRGREIAMIFQDPMTSLDPTMTIGKQVAESLRKHKDVSKKESLKAALDLLNLVGIPDAEKRLKNYPHQFSEILIADEPTTALDVTIQAQILELLKEIQEKIETSIIFITHDLGVVANVADRVAVMYAGKIVEVGTAEEIFYNPQHPYTWGLLGSMPTLESENDRLYAIPGSPPDLLDPPKGDAFYPRNEFALKIDAELEPPFFELSDTHKAATWLLAPQAPVIAPPAEIQRLGESGSGKSTTGRTIIRLNQKTDGEILFDGKDVTKIHGKSALTEFRRDVQMIFQDPYASLNPRMKVKDIIAEGIDVNGIAKTPKERDKLVNDLLETVGLNPSHGTRYPHEFSGGQRQRIGIARALAVRPRFIICDEPISALDVSIQAQVVNLLQDLQKEHNLTYLFIAHDLSMVKHISDRIGVMNNGHLLEVGTSNEIYHYGVHPYTESLLSAIPMPDPDHERQRRRIKYQTEPNDGKARSLREIAPGHFIYSSEDEVAYYKKKLQHLKNEKAIAV</sequence>
<dbReference type="GO" id="GO:0055085">
    <property type="term" value="P:transmembrane transport"/>
    <property type="evidence" value="ECO:0007669"/>
    <property type="project" value="InterPro"/>
</dbReference>
<dbReference type="PROSITE" id="PS51257">
    <property type="entry name" value="PROKAR_LIPOPROTEIN"/>
    <property type="match status" value="1"/>
</dbReference>
<feature type="transmembrane region" description="Helical" evidence="12">
    <location>
        <begin position="1095"/>
        <end position="1121"/>
    </location>
</feature>
<evidence type="ECO:0000256" key="7">
    <source>
        <dbReference type="ARBA" id="ARBA00022729"/>
    </source>
</evidence>
<keyword evidence="5" id="KW-1003">Cell membrane</keyword>
<dbReference type="FunFam" id="3.90.76.10:FF:000001">
    <property type="entry name" value="Oligopeptide ABC transporter substrate-binding protein"/>
    <property type="match status" value="1"/>
</dbReference>
<dbReference type="InterPro" id="IPR025966">
    <property type="entry name" value="OppC_N"/>
</dbReference>
<keyword evidence="7 13" id="KW-0732">Signal</keyword>
<feature type="signal peptide" evidence="13">
    <location>
        <begin position="1"/>
        <end position="22"/>
    </location>
</feature>
<feature type="transmembrane region" description="Helical" evidence="12">
    <location>
        <begin position="883"/>
        <end position="904"/>
    </location>
</feature>
<proteinExistence type="inferred from homology"/>
<dbReference type="SUPFAM" id="SSF161098">
    <property type="entry name" value="MetI-like"/>
    <property type="match status" value="2"/>
</dbReference>
<evidence type="ECO:0000256" key="5">
    <source>
        <dbReference type="ARBA" id="ARBA00022475"/>
    </source>
</evidence>
<evidence type="ECO:0000259" key="15">
    <source>
        <dbReference type="PROSITE" id="PS50928"/>
    </source>
</evidence>
<feature type="transmembrane region" description="Helical" evidence="12">
    <location>
        <begin position="828"/>
        <end position="850"/>
    </location>
</feature>
<keyword evidence="4" id="KW-0813">Transport</keyword>
<feature type="transmembrane region" description="Helical" evidence="12">
    <location>
        <begin position="1014"/>
        <end position="1032"/>
    </location>
</feature>
<protein>
    <submittedName>
        <fullName evidence="16">SBP bac 5 and oligo HPY and ABC tran and BPD tran sp 1 and OppC N domain containing protein</fullName>
    </submittedName>
</protein>
<feature type="transmembrane region" description="Helical" evidence="12">
    <location>
        <begin position="655"/>
        <end position="676"/>
    </location>
</feature>
<dbReference type="InterPro" id="IPR003593">
    <property type="entry name" value="AAA+_ATPase"/>
</dbReference>
<feature type="transmembrane region" description="Helical" evidence="12">
    <location>
        <begin position="1038"/>
        <end position="1057"/>
    </location>
</feature>
<dbReference type="PANTHER" id="PTHR43776:SF7">
    <property type="entry name" value="D,D-DIPEPTIDE TRANSPORT ATP-BINDING PROTEIN DDPF-RELATED"/>
    <property type="match status" value="1"/>
</dbReference>
<dbReference type="GO" id="GO:0005886">
    <property type="term" value="C:plasma membrane"/>
    <property type="evidence" value="ECO:0007669"/>
    <property type="project" value="UniProtKB-SubCell"/>
</dbReference>
<dbReference type="PROSITE" id="PS50928">
    <property type="entry name" value="ABC_TM1"/>
    <property type="match status" value="2"/>
</dbReference>
<dbReference type="CDD" id="cd03257">
    <property type="entry name" value="ABC_NikE_OppD_transporters"/>
    <property type="match status" value="2"/>
</dbReference>
<dbReference type="SMART" id="SM00382">
    <property type="entry name" value="AAA"/>
    <property type="match status" value="1"/>
</dbReference>
<reference evidence="16" key="1">
    <citation type="submission" date="2014-01" db="EMBL/GenBank/DDBJ databases">
        <authorList>
            <person name="Aslett M."/>
        </authorList>
    </citation>
    <scope>NUCLEOTIDE SEQUENCE</scope>
</reference>
<comment type="subcellular location">
    <subcellularLocation>
        <location evidence="1">Cell membrane</location>
        <topology evidence="1">Multi-pass membrane protein</topology>
    </subcellularLocation>
</comment>
<keyword evidence="8" id="KW-0547">Nucleotide-binding</keyword>
<dbReference type="InterPro" id="IPR017871">
    <property type="entry name" value="ABC_transporter-like_CS"/>
</dbReference>
<evidence type="ECO:0000256" key="8">
    <source>
        <dbReference type="ARBA" id="ARBA00022741"/>
    </source>
</evidence>
<evidence type="ECO:0000256" key="10">
    <source>
        <dbReference type="ARBA" id="ARBA00022989"/>
    </source>
</evidence>
<dbReference type="GO" id="GO:0015833">
    <property type="term" value="P:peptide transport"/>
    <property type="evidence" value="ECO:0007669"/>
    <property type="project" value="InterPro"/>
</dbReference>
<evidence type="ECO:0000256" key="6">
    <source>
        <dbReference type="ARBA" id="ARBA00022692"/>
    </source>
</evidence>
<dbReference type="NCBIfam" id="NF008453">
    <property type="entry name" value="PRK11308.1"/>
    <property type="match status" value="2"/>
</dbReference>
<dbReference type="PANTHER" id="PTHR43776">
    <property type="entry name" value="TRANSPORT ATP-BINDING PROTEIN"/>
    <property type="match status" value="1"/>
</dbReference>
<dbReference type="NCBIfam" id="NF045471">
    <property type="entry name" value="Opp3B"/>
    <property type="match status" value="1"/>
</dbReference>
<dbReference type="CDD" id="cd06261">
    <property type="entry name" value="TM_PBP2"/>
    <property type="match status" value="2"/>
</dbReference>
<keyword evidence="9" id="KW-0067">ATP-binding</keyword>
<dbReference type="Pfam" id="PF00496">
    <property type="entry name" value="SBP_bac_5"/>
    <property type="match status" value="1"/>
</dbReference>
<evidence type="ECO:0000256" key="13">
    <source>
        <dbReference type="SAM" id="SignalP"/>
    </source>
</evidence>
<dbReference type="SUPFAM" id="SSF53850">
    <property type="entry name" value="Periplasmic binding protein-like II"/>
    <property type="match status" value="1"/>
</dbReference>
<keyword evidence="17" id="KW-1185">Reference proteome</keyword>
<keyword evidence="11 12" id="KW-0472">Membrane</keyword>
<dbReference type="Pfam" id="PF00005">
    <property type="entry name" value="ABC_tran"/>
    <property type="match status" value="1"/>
</dbReference>
<feature type="domain" description="ABC transmembrane type-1" evidence="15">
    <location>
        <begin position="975"/>
        <end position="1164"/>
    </location>
</feature>
<dbReference type="InterPro" id="IPR035906">
    <property type="entry name" value="MetI-like_sf"/>
</dbReference>
<evidence type="ECO:0000256" key="2">
    <source>
        <dbReference type="ARBA" id="ARBA00005417"/>
    </source>
</evidence>
<reference evidence="16" key="2">
    <citation type="submission" date="2014-03" db="EMBL/GenBank/DDBJ databases">
        <title>The whipworm genome and dual-species transcriptomics of an intimate host-pathogen interaction.</title>
        <authorList>
            <person name="Foth B.J."/>
            <person name="Tsai I.J."/>
            <person name="Reid A.J."/>
            <person name="Bancroft A.J."/>
            <person name="Nichol S."/>
            <person name="Tracey A."/>
            <person name="Holroyd N."/>
            <person name="Cotton J.A."/>
            <person name="Stanley E.J."/>
            <person name="Zarowiecki M."/>
            <person name="Liu J.Z."/>
            <person name="Huckvale T."/>
            <person name="Cooper P.J."/>
            <person name="Grencis R.K."/>
            <person name="Berriman M."/>
        </authorList>
    </citation>
    <scope>NUCLEOTIDE SEQUENCE [LARGE SCALE GENOMIC DNA]</scope>
</reference>
<dbReference type="InterPro" id="IPR000914">
    <property type="entry name" value="SBP_5_dom"/>
</dbReference>
<dbReference type="Gene3D" id="3.40.50.300">
    <property type="entry name" value="P-loop containing nucleotide triphosphate hydrolases"/>
    <property type="match status" value="2"/>
</dbReference>
<organism evidence="16 17">
    <name type="scientific">Trichuris trichiura</name>
    <name type="common">Whipworm</name>
    <name type="synonym">Trichocephalus trichiurus</name>
    <dbReference type="NCBI Taxonomy" id="36087"/>
    <lineage>
        <taxon>Eukaryota</taxon>
        <taxon>Metazoa</taxon>
        <taxon>Ecdysozoa</taxon>
        <taxon>Nematoda</taxon>
        <taxon>Enoplea</taxon>
        <taxon>Dorylaimia</taxon>
        <taxon>Trichinellida</taxon>
        <taxon>Trichuridae</taxon>
        <taxon>Trichuris</taxon>
    </lineage>
</organism>
<comment type="similarity">
    <text evidence="3">Belongs to the bacterial solute-binding protein 5 family.</text>
</comment>
<feature type="domain" description="ABC transmembrane type-1" evidence="15">
    <location>
        <begin position="649"/>
        <end position="850"/>
    </location>
</feature>
<dbReference type="PROSITE" id="PS00211">
    <property type="entry name" value="ABC_TRANSPORTER_1"/>
    <property type="match status" value="1"/>
</dbReference>
<dbReference type="SUPFAM" id="SSF52540">
    <property type="entry name" value="P-loop containing nucleoside triphosphate hydrolases"/>
    <property type="match status" value="2"/>
</dbReference>
<dbReference type="NCBIfam" id="TIGR01727">
    <property type="entry name" value="oligo_HPY"/>
    <property type="match status" value="1"/>
</dbReference>
<dbReference type="CDD" id="cd08504">
    <property type="entry name" value="PBP2_OppA"/>
    <property type="match status" value="1"/>
</dbReference>
<dbReference type="Pfam" id="PF19300">
    <property type="entry name" value="BPD_transp_1_N"/>
    <property type="match status" value="1"/>
</dbReference>
<dbReference type="Gene3D" id="3.40.190.10">
    <property type="entry name" value="Periplasmic binding protein-like II"/>
    <property type="match status" value="1"/>
</dbReference>
<feature type="transmembrane region" description="Helical" evidence="12">
    <location>
        <begin position="1141"/>
        <end position="1164"/>
    </location>
</feature>
<dbReference type="GO" id="GO:0005524">
    <property type="term" value="F:ATP binding"/>
    <property type="evidence" value="ECO:0007669"/>
    <property type="project" value="UniProtKB-KW"/>
</dbReference>
<name>A0A077ZLA9_TRITR</name>
<dbReference type="OrthoDB" id="447706at2759"/>
<evidence type="ECO:0000256" key="12">
    <source>
        <dbReference type="SAM" id="Phobius"/>
    </source>
</evidence>
<keyword evidence="6 12" id="KW-0812">Transmembrane</keyword>
<dbReference type="Gene3D" id="3.90.76.10">
    <property type="entry name" value="Dipeptide-binding Protein, Domain 1"/>
    <property type="match status" value="1"/>
</dbReference>
<dbReference type="GO" id="GO:0016887">
    <property type="term" value="F:ATP hydrolysis activity"/>
    <property type="evidence" value="ECO:0007669"/>
    <property type="project" value="InterPro"/>
</dbReference>
<feature type="transmembrane region" description="Helical" evidence="12">
    <location>
        <begin position="782"/>
        <end position="808"/>
    </location>
</feature>
<evidence type="ECO:0000256" key="9">
    <source>
        <dbReference type="ARBA" id="ARBA00022840"/>
    </source>
</evidence>
<feature type="chain" id="PRO_5001728785" evidence="13">
    <location>
        <begin position="23"/>
        <end position="1710"/>
    </location>
</feature>
<dbReference type="Gene3D" id="3.10.105.10">
    <property type="entry name" value="Dipeptide-binding Protein, Domain 3"/>
    <property type="match status" value="1"/>
</dbReference>
<dbReference type="FunFam" id="3.10.105.10:FF:000001">
    <property type="entry name" value="Oligopeptide ABC transporter, oligopeptide-binding protein"/>
    <property type="match status" value="1"/>
</dbReference>
<dbReference type="InterPro" id="IPR045621">
    <property type="entry name" value="BPD_transp_1_N"/>
</dbReference>
<evidence type="ECO:0000313" key="17">
    <source>
        <dbReference type="Proteomes" id="UP000030665"/>
    </source>
</evidence>
<feature type="transmembrane region" description="Helical" evidence="12">
    <location>
        <begin position="564"/>
        <end position="585"/>
    </location>
</feature>
<dbReference type="Gene3D" id="1.10.3720.10">
    <property type="entry name" value="MetI-like"/>
    <property type="match status" value="2"/>
</dbReference>
<dbReference type="InterPro" id="IPR000515">
    <property type="entry name" value="MetI-like"/>
</dbReference>
<dbReference type="InterPro" id="IPR050319">
    <property type="entry name" value="ABC_transp_ATP-bind"/>
</dbReference>
<feature type="domain" description="ABC transporter" evidence="14">
    <location>
        <begin position="1399"/>
        <end position="1645"/>
    </location>
</feature>
<evidence type="ECO:0000256" key="3">
    <source>
        <dbReference type="ARBA" id="ARBA00005695"/>
    </source>
</evidence>
<dbReference type="EMBL" id="HG806590">
    <property type="protein sequence ID" value="CDW59420.1"/>
    <property type="molecule type" value="Genomic_DNA"/>
</dbReference>
<dbReference type="Pfam" id="PF00528">
    <property type="entry name" value="BPD_transp_1"/>
    <property type="match status" value="2"/>
</dbReference>
<dbReference type="Pfam" id="PF12911">
    <property type="entry name" value="OppC_N"/>
    <property type="match status" value="1"/>
</dbReference>
<feature type="domain" description="ABC transporter" evidence="14">
    <location>
        <begin position="1130"/>
        <end position="1355"/>
    </location>
</feature>
<evidence type="ECO:0000256" key="1">
    <source>
        <dbReference type="ARBA" id="ARBA00004651"/>
    </source>
</evidence>
<dbReference type="InterPro" id="IPR003439">
    <property type="entry name" value="ABC_transporter-like_ATP-bd"/>
</dbReference>
<dbReference type="STRING" id="36087.A0A077ZLA9"/>
<accession>A0A077ZLA9</accession>
<gene>
    <name evidence="16" type="ORF">TTRE_0000775401</name>
</gene>
<dbReference type="PROSITE" id="PS50893">
    <property type="entry name" value="ABC_TRANSPORTER_2"/>
    <property type="match status" value="2"/>
</dbReference>